<accession>A0ACC1J397</accession>
<keyword evidence="2" id="KW-1185">Reference proteome</keyword>
<feature type="non-terminal residue" evidence="1">
    <location>
        <position position="494"/>
    </location>
</feature>
<proteinExistence type="predicted"/>
<name>A0ACC1J397_9FUNG</name>
<evidence type="ECO:0000313" key="2">
    <source>
        <dbReference type="Proteomes" id="UP001150603"/>
    </source>
</evidence>
<protein>
    <submittedName>
        <fullName evidence="1">Uncharacterized protein</fullName>
    </submittedName>
</protein>
<sequence length="494" mass="54145">EGRSFEARVDPTGLERGQLHVAEILGYDSRNVDRGAIFRVPVTITRPSTVGASGCVRFSGLRFQPTDIIRRFIDVPRGATQAEFVIRSPNTLANGAAPAMFYLHAVQLAPQTRFTQYELNTHVTLGHSTYAESGGLAEQSFTKTMKVLGGSTLEVCMAPFWNQLDMHEVDVTVSFSGITVHGSGAPALTGLSNDCAAPGIVLNGNQAVARVDLVAEVRPEYDIKVTATLDTLRRALRPTVSTVSLLALERDMHPEAGTAIQQLILDYKYSTTTDSTVITPRLTGIDSLIYEAWTDNVALFVFDAKKQRVGEHFGYPRPITLRRKGDYLIRVQIRHRSAKDLEALRHVPLVIETSLTPKVSVPAEFALASVFTKTVTNVRGSTKSIALNNVLPVFLKTFAVAPPKDAVPGDVLRGSLSASANTASLLLEYIVPTKAIEEKKPEVAAPSKKNKQDKKDEVEESQADKDRKAMQEALRNLKIEWIKKVKDSDVRAEL</sequence>
<organism evidence="1 2">
    <name type="scientific">Linderina macrospora</name>
    <dbReference type="NCBI Taxonomy" id="4868"/>
    <lineage>
        <taxon>Eukaryota</taxon>
        <taxon>Fungi</taxon>
        <taxon>Fungi incertae sedis</taxon>
        <taxon>Zoopagomycota</taxon>
        <taxon>Kickxellomycotina</taxon>
        <taxon>Kickxellomycetes</taxon>
        <taxon>Kickxellales</taxon>
        <taxon>Kickxellaceae</taxon>
        <taxon>Linderina</taxon>
    </lineage>
</organism>
<reference evidence="1" key="1">
    <citation type="submission" date="2022-07" db="EMBL/GenBank/DDBJ databases">
        <title>Phylogenomic reconstructions and comparative analyses of Kickxellomycotina fungi.</title>
        <authorList>
            <person name="Reynolds N.K."/>
            <person name="Stajich J.E."/>
            <person name="Barry K."/>
            <person name="Grigoriev I.V."/>
            <person name="Crous P."/>
            <person name="Smith M.E."/>
        </authorList>
    </citation>
    <scope>NUCLEOTIDE SEQUENCE</scope>
    <source>
        <strain evidence="1">NRRL 5244</strain>
    </source>
</reference>
<comment type="caution">
    <text evidence="1">The sequence shown here is derived from an EMBL/GenBank/DDBJ whole genome shotgun (WGS) entry which is preliminary data.</text>
</comment>
<dbReference type="Proteomes" id="UP001150603">
    <property type="component" value="Unassembled WGS sequence"/>
</dbReference>
<evidence type="ECO:0000313" key="1">
    <source>
        <dbReference type="EMBL" id="KAJ1935590.1"/>
    </source>
</evidence>
<dbReference type="EMBL" id="JANBPW010004191">
    <property type="protein sequence ID" value="KAJ1935590.1"/>
    <property type="molecule type" value="Genomic_DNA"/>
</dbReference>
<gene>
    <name evidence="1" type="ORF">FBU59_005337</name>
</gene>
<feature type="non-terminal residue" evidence="1">
    <location>
        <position position="1"/>
    </location>
</feature>